<evidence type="ECO:0000256" key="1">
    <source>
        <dbReference type="SAM" id="MobiDB-lite"/>
    </source>
</evidence>
<evidence type="ECO:0000313" key="3">
    <source>
        <dbReference type="Proteomes" id="UP000095192"/>
    </source>
</evidence>
<feature type="region of interest" description="Disordered" evidence="1">
    <location>
        <begin position="390"/>
        <end position="429"/>
    </location>
</feature>
<dbReference type="VEuPathDB" id="ToxoDB:cyc_01150"/>
<organism evidence="2 3">
    <name type="scientific">Cyclospora cayetanensis</name>
    <dbReference type="NCBI Taxonomy" id="88456"/>
    <lineage>
        <taxon>Eukaryota</taxon>
        <taxon>Sar</taxon>
        <taxon>Alveolata</taxon>
        <taxon>Apicomplexa</taxon>
        <taxon>Conoidasida</taxon>
        <taxon>Coccidia</taxon>
        <taxon>Eucoccidiorida</taxon>
        <taxon>Eimeriorina</taxon>
        <taxon>Eimeriidae</taxon>
        <taxon>Cyclospora</taxon>
    </lineage>
</organism>
<keyword evidence="3" id="KW-1185">Reference proteome</keyword>
<reference evidence="2 3" key="1">
    <citation type="journal article" date="2016" name="BMC Genomics">
        <title>Comparative genomics reveals Cyclospora cayetanensis possesses coccidia-like metabolism and invasion components but unique surface antigens.</title>
        <authorList>
            <person name="Liu S."/>
            <person name="Wang L."/>
            <person name="Zheng H."/>
            <person name="Xu Z."/>
            <person name="Roellig D.M."/>
            <person name="Li N."/>
            <person name="Frace M.A."/>
            <person name="Tang K."/>
            <person name="Arrowood M.J."/>
            <person name="Moss D.M."/>
            <person name="Zhang L."/>
            <person name="Feng Y."/>
            <person name="Xiao L."/>
        </authorList>
    </citation>
    <scope>NUCLEOTIDE SEQUENCE [LARGE SCALE GENOMIC DNA]</scope>
    <source>
        <strain evidence="2 3">CHN_HEN01</strain>
    </source>
</reference>
<protein>
    <submittedName>
        <fullName evidence="2">Uncharacterized protein</fullName>
    </submittedName>
</protein>
<dbReference type="AlphaFoldDB" id="A0A1D3DA08"/>
<dbReference type="VEuPathDB" id="ToxoDB:LOC113147592"/>
<feature type="compositionally biased region" description="Low complexity" evidence="1">
    <location>
        <begin position="411"/>
        <end position="429"/>
    </location>
</feature>
<gene>
    <name evidence="2" type="ORF">cyc_01150</name>
</gene>
<dbReference type="Proteomes" id="UP000095192">
    <property type="component" value="Unassembled WGS sequence"/>
</dbReference>
<proteinExistence type="predicted"/>
<comment type="caution">
    <text evidence="2">The sequence shown here is derived from an EMBL/GenBank/DDBJ whole genome shotgun (WGS) entry which is preliminary data.</text>
</comment>
<dbReference type="InParanoid" id="A0A1D3DA08"/>
<feature type="region of interest" description="Disordered" evidence="1">
    <location>
        <begin position="1"/>
        <end position="21"/>
    </location>
</feature>
<accession>A0A1D3DA08</accession>
<sequence>MRSTSESIAPPTGTADTAPGFSADDLERARAAFRVLLEVACCLLPAAAAPGEGADCTPAATAGGQGGLQTSVLLLLTRLCEESWDPNLLSEMIVAAEEHRAEFIRNALAQRQAMQAATISGGSLEVSRLAQLPLALRHHRDQLESKRVWVSFATGVCRKPEASGRKSAPLDLKQQLPEKLREQNHGITHHLAQSVAHPAIYRPCSGVGRCPAASVVWLSLMALSLSHSLISQSSSTRRCMQACESLYWPRQKQTQHKLEHQQQPPCNSSEVALKGTPDLSMLAHASTFLPIPDASPRGLVSIPPSTCLPGGCLPLDLSLINDLQQETHVQYGQHALKDPDFAVLQSSKTTPSFIRLNRIGELAAQWTARKLSGSEKWCSVCVASSIEKARKEKSKGGRSRPCFSGDDGGEPFPSSASPLAAASSRAAPVSPRNMPIWPRKEPGFWGWSPAGWSPQESLKNFLRDGAILAKHAVAPNPPDSCTSSTESNTANALEGITVTHYEESLPFLQSALRLVARNRSLARTVAQEAKRQRGEWLSPCSGPKGLGCRNTECSTDVPPSVTSPGCISGTNSARCLSASAVEALPPTSSPSAAVDKVQQQLLLAVEKAGSKNRRVVAPSRITGFGPTTLPAFSSFPVFIASALLREESFKECEATDGLKHNSSFVASSLCQRRGSWS</sequence>
<dbReference type="EMBL" id="JROU02000136">
    <property type="protein sequence ID" value="OEH80280.1"/>
    <property type="molecule type" value="Genomic_DNA"/>
</dbReference>
<evidence type="ECO:0000313" key="2">
    <source>
        <dbReference type="EMBL" id="OEH80280.1"/>
    </source>
</evidence>
<name>A0A1D3DA08_9EIME</name>